<keyword evidence="4" id="KW-0597">Phosphoprotein</keyword>
<dbReference type="Gene3D" id="1.10.287.130">
    <property type="match status" value="1"/>
</dbReference>
<dbReference type="Pfam" id="PF02518">
    <property type="entry name" value="HATPase_c"/>
    <property type="match status" value="1"/>
</dbReference>
<comment type="caution">
    <text evidence="12">The sequence shown here is derived from an EMBL/GenBank/DDBJ whole genome shotgun (WGS) entry which is preliminary data.</text>
</comment>
<feature type="domain" description="Histidine kinase" evidence="11">
    <location>
        <begin position="373"/>
        <end position="634"/>
    </location>
</feature>
<evidence type="ECO:0000313" key="12">
    <source>
        <dbReference type="EMBL" id="RCJ19701.1"/>
    </source>
</evidence>
<dbReference type="Gene3D" id="3.30.450.40">
    <property type="match status" value="2"/>
</dbReference>
<keyword evidence="7" id="KW-0902">Two-component regulatory system</keyword>
<dbReference type="SUPFAM" id="SSF55874">
    <property type="entry name" value="ATPase domain of HSP90 chaperone/DNA topoisomerase II/histidine kinase"/>
    <property type="match status" value="1"/>
</dbReference>
<dbReference type="InterPro" id="IPR004358">
    <property type="entry name" value="Sig_transdc_His_kin-like_C"/>
</dbReference>
<dbReference type="PRINTS" id="PR00344">
    <property type="entry name" value="BCTRLSENSOR"/>
</dbReference>
<gene>
    <name evidence="12" type="ORF">A6770_06065</name>
</gene>
<evidence type="ECO:0000256" key="7">
    <source>
        <dbReference type="ARBA" id="ARBA00023012"/>
    </source>
</evidence>
<evidence type="ECO:0000256" key="2">
    <source>
        <dbReference type="ARBA" id="ARBA00006402"/>
    </source>
</evidence>
<dbReference type="Gene3D" id="3.30.565.10">
    <property type="entry name" value="Histidine kinase-like ATPase, C-terminal domain"/>
    <property type="match status" value="1"/>
</dbReference>
<organism evidence="12 13">
    <name type="scientific">Nostoc minutum NIES-26</name>
    <dbReference type="NCBI Taxonomy" id="1844469"/>
    <lineage>
        <taxon>Bacteria</taxon>
        <taxon>Bacillati</taxon>
        <taxon>Cyanobacteriota</taxon>
        <taxon>Cyanophyceae</taxon>
        <taxon>Nostocales</taxon>
        <taxon>Nostocaceae</taxon>
        <taxon>Nostoc</taxon>
    </lineage>
</organism>
<evidence type="ECO:0000259" key="11">
    <source>
        <dbReference type="PROSITE" id="PS50109"/>
    </source>
</evidence>
<evidence type="ECO:0000256" key="5">
    <source>
        <dbReference type="ARBA" id="ARBA00022679"/>
    </source>
</evidence>
<dbReference type="InterPro" id="IPR016132">
    <property type="entry name" value="Phyto_chromo_attachment"/>
</dbReference>
<evidence type="ECO:0000259" key="10">
    <source>
        <dbReference type="PROSITE" id="PS50046"/>
    </source>
</evidence>
<dbReference type="InterPro" id="IPR036097">
    <property type="entry name" value="HisK_dim/P_sf"/>
</dbReference>
<dbReference type="AlphaFoldDB" id="A0A367Q7E0"/>
<dbReference type="SUPFAM" id="SSF47384">
    <property type="entry name" value="Homodimeric domain of signal transducing histidine kinase"/>
    <property type="match status" value="1"/>
</dbReference>
<dbReference type="Pfam" id="PF01590">
    <property type="entry name" value="GAF"/>
    <property type="match status" value="2"/>
</dbReference>
<dbReference type="InterPro" id="IPR005467">
    <property type="entry name" value="His_kinase_dom"/>
</dbReference>
<evidence type="ECO:0000256" key="4">
    <source>
        <dbReference type="ARBA" id="ARBA00022553"/>
    </source>
</evidence>
<dbReference type="Pfam" id="PF00512">
    <property type="entry name" value="HisKA"/>
    <property type="match status" value="1"/>
</dbReference>
<keyword evidence="13" id="KW-1185">Reference proteome</keyword>
<feature type="coiled-coil region" evidence="8">
    <location>
        <begin position="333"/>
        <end position="370"/>
    </location>
</feature>
<dbReference type="Proteomes" id="UP000252107">
    <property type="component" value="Unassembled WGS sequence"/>
</dbReference>
<feature type="domain" description="Phytochrome chromophore attachment site" evidence="10">
    <location>
        <begin position="203"/>
        <end position="339"/>
    </location>
</feature>
<comment type="similarity">
    <text evidence="2">In the N-terminal section; belongs to the phytochrome family.</text>
</comment>
<feature type="region of interest" description="Disordered" evidence="9">
    <location>
        <begin position="509"/>
        <end position="536"/>
    </location>
</feature>
<comment type="catalytic activity">
    <reaction evidence="1">
        <text>ATP + protein L-histidine = ADP + protein N-phospho-L-histidine.</text>
        <dbReference type="EC" id="2.7.13.3"/>
    </reaction>
</comment>
<dbReference type="GO" id="GO:0000155">
    <property type="term" value="F:phosphorelay sensor kinase activity"/>
    <property type="evidence" value="ECO:0007669"/>
    <property type="project" value="InterPro"/>
</dbReference>
<protein>
    <recommendedName>
        <fullName evidence="3">histidine kinase</fullName>
        <ecNumber evidence="3">2.7.13.3</ecNumber>
    </recommendedName>
</protein>
<dbReference type="CDD" id="cd00082">
    <property type="entry name" value="HisKA"/>
    <property type="match status" value="1"/>
</dbReference>
<dbReference type="InterPro" id="IPR003018">
    <property type="entry name" value="GAF"/>
</dbReference>
<dbReference type="SMART" id="SM00387">
    <property type="entry name" value="HATPase_c"/>
    <property type="match status" value="1"/>
</dbReference>
<sequence>MKAGFNSYKEAERLAALREYQILDTEPEEAYDNLARLAAFICGTSIALVNLIAEDRQWFKAKLGLEVSEMPRNVGLSYLCLERRDIVVVPDTLADEKLAANPVVIDYPYVRFYAGVPLTTPKGDIVGTLCVIDQAPRELNQKQMDALQALSRQVISQMELRRNLAEVSRFAEELKQTETELKRQHLRSQLFSEITLKIRESLQLPEILQTTVTEVQKLLQADRVVIFRLHADGSGTVVQEAVLPGWPVVLGQNILDPCFKESYIEKYRQGRISAIVDIEHADIQACHREFLRQFGVKANLVVPILIRDGIWGLLVAHQCTAPRQWSSFELELLQHLANQIGIALSQAQMLEQETRQRQELTRSNAELEQFAYVASHDLQEPLRMVTSYLQLLERKYKTQLDSNAEQFINYAVDGARRMQTLINDLLNYSRVSTRGQPFEQVDCQVIFDRAIANLKVAIEECGGAITHDPLPVVRADPTQLAQVLQNLIGNAIKFRGQQPPKIHVGAVRKGGEAGEAGEQRGRGAEEQGSRGAGGAGEELLTQHGLNAPLPLTALSTQHSEWLFSVRDNGIGLETQYAERIFVIFQRLHGRSQYPGTGIGLAICKKIIERHGGCIWVESEPGQGSTFYFTIPDRAEQSATFLEATAPFTRGSGY</sequence>
<dbReference type="PROSITE" id="PS50109">
    <property type="entry name" value="HIS_KIN"/>
    <property type="match status" value="1"/>
</dbReference>
<dbReference type="SUPFAM" id="SSF55781">
    <property type="entry name" value="GAF domain-like"/>
    <property type="match status" value="2"/>
</dbReference>
<keyword evidence="6" id="KW-0418">Kinase</keyword>
<evidence type="ECO:0000256" key="8">
    <source>
        <dbReference type="SAM" id="Coils"/>
    </source>
</evidence>
<evidence type="ECO:0000256" key="1">
    <source>
        <dbReference type="ARBA" id="ARBA00000085"/>
    </source>
</evidence>
<reference evidence="12" key="1">
    <citation type="submission" date="2016-04" db="EMBL/GenBank/DDBJ databases">
        <authorList>
            <person name="Tabuchi Yagui T.R."/>
        </authorList>
    </citation>
    <scope>NUCLEOTIDE SEQUENCE [LARGE SCALE GENOMIC DNA]</scope>
    <source>
        <strain evidence="12">NIES-26</strain>
    </source>
</reference>
<dbReference type="SMART" id="SM00388">
    <property type="entry name" value="HisKA"/>
    <property type="match status" value="1"/>
</dbReference>
<dbReference type="PANTHER" id="PTHR43304">
    <property type="entry name" value="PHYTOCHROME-LIKE PROTEIN CPH1"/>
    <property type="match status" value="1"/>
</dbReference>
<dbReference type="InterPro" id="IPR029016">
    <property type="entry name" value="GAF-like_dom_sf"/>
</dbReference>
<evidence type="ECO:0000313" key="13">
    <source>
        <dbReference type="Proteomes" id="UP000252107"/>
    </source>
</evidence>
<evidence type="ECO:0000256" key="6">
    <source>
        <dbReference type="ARBA" id="ARBA00022777"/>
    </source>
</evidence>
<proteinExistence type="inferred from homology"/>
<keyword evidence="5" id="KW-0808">Transferase</keyword>
<dbReference type="SMART" id="SM00065">
    <property type="entry name" value="GAF"/>
    <property type="match status" value="2"/>
</dbReference>
<accession>A0A367Q7E0</accession>
<evidence type="ECO:0000256" key="9">
    <source>
        <dbReference type="SAM" id="MobiDB-lite"/>
    </source>
</evidence>
<keyword evidence="8" id="KW-0175">Coiled coil</keyword>
<dbReference type="EC" id="2.7.13.3" evidence="3"/>
<dbReference type="InterPro" id="IPR003661">
    <property type="entry name" value="HisK_dim/P_dom"/>
</dbReference>
<dbReference type="EMBL" id="LXQD01000339">
    <property type="protein sequence ID" value="RCJ19701.1"/>
    <property type="molecule type" value="Genomic_DNA"/>
</dbReference>
<dbReference type="InterPro" id="IPR003594">
    <property type="entry name" value="HATPase_dom"/>
</dbReference>
<feature type="compositionally biased region" description="Basic and acidic residues" evidence="9">
    <location>
        <begin position="509"/>
        <end position="528"/>
    </location>
</feature>
<dbReference type="PROSITE" id="PS50046">
    <property type="entry name" value="PHYTOCHROME_2"/>
    <property type="match status" value="1"/>
</dbReference>
<dbReference type="PANTHER" id="PTHR43304:SF1">
    <property type="entry name" value="PAC DOMAIN-CONTAINING PROTEIN"/>
    <property type="match status" value="1"/>
</dbReference>
<name>A0A367Q7E0_9NOSO</name>
<evidence type="ECO:0000256" key="3">
    <source>
        <dbReference type="ARBA" id="ARBA00012438"/>
    </source>
</evidence>
<dbReference type="InterPro" id="IPR036890">
    <property type="entry name" value="HATPase_C_sf"/>
</dbReference>
<dbReference type="InterPro" id="IPR052162">
    <property type="entry name" value="Sensor_kinase/Photoreceptor"/>
</dbReference>